<organism evidence="3 4">
    <name type="scientific">Dimorphilus gyrociliatus</name>
    <dbReference type="NCBI Taxonomy" id="2664684"/>
    <lineage>
        <taxon>Eukaryota</taxon>
        <taxon>Metazoa</taxon>
        <taxon>Spiralia</taxon>
        <taxon>Lophotrochozoa</taxon>
        <taxon>Annelida</taxon>
        <taxon>Polychaeta</taxon>
        <taxon>Polychaeta incertae sedis</taxon>
        <taxon>Dinophilidae</taxon>
        <taxon>Dimorphilus</taxon>
    </lineage>
</organism>
<dbReference type="EMBL" id="CAJFCJ010000024">
    <property type="protein sequence ID" value="CAD5124932.1"/>
    <property type="molecule type" value="Genomic_DNA"/>
</dbReference>
<keyword evidence="4" id="KW-1185">Reference proteome</keyword>
<dbReference type="Pfam" id="PF02752">
    <property type="entry name" value="Arrestin_C"/>
    <property type="match status" value="1"/>
</dbReference>
<name>A0A7I8W9Z8_9ANNE</name>
<comment type="caution">
    <text evidence="3">The sequence shown here is derived from an EMBL/GenBank/DDBJ whole genome shotgun (WGS) entry which is preliminary data.</text>
</comment>
<dbReference type="SMART" id="SM01017">
    <property type="entry name" value="Arrestin_C"/>
    <property type="match status" value="1"/>
</dbReference>
<comment type="similarity">
    <text evidence="1">Belongs to the arrestin family.</text>
</comment>
<dbReference type="GO" id="GO:0005737">
    <property type="term" value="C:cytoplasm"/>
    <property type="evidence" value="ECO:0007669"/>
    <property type="project" value="TreeGrafter"/>
</dbReference>
<sequence>MGNNFALPTDKKEESIDGIDYYYIDVDLSDRTVLYDYLLQKKVRKENGKWKFEGYSNIREKNSKEVAQISLMYHFINHGRWLEKKGPKGDVESNEDADDEKEYGLMKKSFFQELTNTGSDDQSDIPYCVLPVYYPGETVRGKLRLKTTKPFDLENINVAFTGGAFTRYRIHTGRGYYDSVAEDKYVDSKMVLWNKGGNFSDIKSKNPSAGDSFRPGEYEWPFEFHIPLDGTFSSVPCLNPCKVNYGYAGCRIKATMDKGNLFSRGSMISCFGVWIEKESDVAANLENLNPVLDKKYQQTGLFNDGFIQLVVKLPKSGYVIGEDIPLNVEVDNRSSGPIECIEAMLVLSGKYNTGASKFSCTKSFKHCSDRLTSGPISSGESPVFDWTLRMVFSNTEIDEHLLPTSDLACSLLKVKYNLYVTAKRAKLHKDVVLKIPIEIGNVNSKEMKTFSYLHDLNSEP</sequence>
<protein>
    <submittedName>
        <fullName evidence="3">DgyrCDS13177</fullName>
    </submittedName>
</protein>
<dbReference type="Pfam" id="PF00339">
    <property type="entry name" value="Arrestin_N"/>
    <property type="match status" value="1"/>
</dbReference>
<dbReference type="InterPro" id="IPR011021">
    <property type="entry name" value="Arrestin-like_N"/>
</dbReference>
<dbReference type="InterPro" id="IPR050357">
    <property type="entry name" value="Arrestin_domain-protein"/>
</dbReference>
<evidence type="ECO:0000313" key="4">
    <source>
        <dbReference type="Proteomes" id="UP000549394"/>
    </source>
</evidence>
<dbReference type="GO" id="GO:0015031">
    <property type="term" value="P:protein transport"/>
    <property type="evidence" value="ECO:0007669"/>
    <property type="project" value="TreeGrafter"/>
</dbReference>
<gene>
    <name evidence="3" type="ORF">DGYR_LOCUS12404</name>
</gene>
<dbReference type="InterPro" id="IPR014756">
    <property type="entry name" value="Ig_E-set"/>
</dbReference>
<evidence type="ECO:0000256" key="1">
    <source>
        <dbReference type="ARBA" id="ARBA00005298"/>
    </source>
</evidence>
<dbReference type="SUPFAM" id="SSF81296">
    <property type="entry name" value="E set domains"/>
    <property type="match status" value="1"/>
</dbReference>
<dbReference type="Gene3D" id="2.60.40.640">
    <property type="match status" value="2"/>
</dbReference>
<dbReference type="InterPro" id="IPR011022">
    <property type="entry name" value="Arrestin_C-like"/>
</dbReference>
<dbReference type="InterPro" id="IPR014752">
    <property type="entry name" value="Arrestin-like_C"/>
</dbReference>
<accession>A0A7I8W9Z8</accession>
<reference evidence="3 4" key="1">
    <citation type="submission" date="2020-08" db="EMBL/GenBank/DDBJ databases">
        <authorList>
            <person name="Hejnol A."/>
        </authorList>
    </citation>
    <scope>NUCLEOTIDE SEQUENCE [LARGE SCALE GENOMIC DNA]</scope>
</reference>
<dbReference type="PANTHER" id="PTHR11188">
    <property type="entry name" value="ARRESTIN DOMAIN CONTAINING PROTEIN"/>
    <property type="match status" value="1"/>
</dbReference>
<feature type="domain" description="Arrestin C-terminal-like" evidence="2">
    <location>
        <begin position="303"/>
        <end position="444"/>
    </location>
</feature>
<proteinExistence type="inferred from homology"/>
<dbReference type="PANTHER" id="PTHR11188:SF175">
    <property type="entry name" value="ARRESTIN C-TERMINAL-LIKE DOMAIN-CONTAINING PROTEIN"/>
    <property type="match status" value="1"/>
</dbReference>
<dbReference type="AlphaFoldDB" id="A0A7I8W9Z8"/>
<dbReference type="Proteomes" id="UP000549394">
    <property type="component" value="Unassembled WGS sequence"/>
</dbReference>
<dbReference type="OrthoDB" id="6060648at2759"/>
<evidence type="ECO:0000259" key="2">
    <source>
        <dbReference type="SMART" id="SM01017"/>
    </source>
</evidence>
<evidence type="ECO:0000313" key="3">
    <source>
        <dbReference type="EMBL" id="CAD5124932.1"/>
    </source>
</evidence>